<evidence type="ECO:0000256" key="5">
    <source>
        <dbReference type="ARBA" id="ARBA00023049"/>
    </source>
</evidence>
<evidence type="ECO:0000256" key="4">
    <source>
        <dbReference type="ARBA" id="ARBA00022833"/>
    </source>
</evidence>
<dbReference type="Pfam" id="PF20582">
    <property type="entry name" value="UPF0758_N"/>
    <property type="match status" value="1"/>
</dbReference>
<dbReference type="InterPro" id="IPR001405">
    <property type="entry name" value="UPF0758"/>
</dbReference>
<dbReference type="EMBL" id="UOGB01000227">
    <property type="protein sequence ID" value="VAX22126.1"/>
    <property type="molecule type" value="Genomic_DNA"/>
</dbReference>
<evidence type="ECO:0000256" key="1">
    <source>
        <dbReference type="ARBA" id="ARBA00022670"/>
    </source>
</evidence>
<keyword evidence="1" id="KW-0645">Protease</keyword>
<organism evidence="7">
    <name type="scientific">hydrothermal vent metagenome</name>
    <dbReference type="NCBI Taxonomy" id="652676"/>
    <lineage>
        <taxon>unclassified sequences</taxon>
        <taxon>metagenomes</taxon>
        <taxon>ecological metagenomes</taxon>
    </lineage>
</organism>
<sequence length="247" mass="28474">MNAKQSLNQKKPEGHRGRLRQKFLDFGLEKLTDDEIVELLLTLATPRKDCKLIAREALKQFGNLAGVLDAPVDDLQKVPGIGPTNAFGVRLIQSIARKFLREKIIREDYINSFSDVLDYFSHTLKGQKKESFHILFLNSQNAILHEERISTGSPTHVTFYPRQIIEKALSHGATNIVLAHNHPGGESKPSKHDIYLTRQLYFAARLTELWVREHLIFSPNGYYSFLNEGLIEQFENEYEKFHKNMRK</sequence>
<dbReference type="InterPro" id="IPR037518">
    <property type="entry name" value="MPN"/>
</dbReference>
<dbReference type="Gene3D" id="3.40.140.10">
    <property type="entry name" value="Cytidine Deaminase, domain 2"/>
    <property type="match status" value="1"/>
</dbReference>
<dbReference type="Gene3D" id="1.10.150.20">
    <property type="entry name" value="5' to 3' exonuclease, C-terminal subdomain"/>
    <property type="match status" value="1"/>
</dbReference>
<protein>
    <submittedName>
        <fullName evidence="7">UPF0758 family protein</fullName>
    </submittedName>
</protein>
<keyword evidence="2" id="KW-0479">Metal-binding</keyword>
<evidence type="ECO:0000256" key="2">
    <source>
        <dbReference type="ARBA" id="ARBA00022723"/>
    </source>
</evidence>
<gene>
    <name evidence="7" type="ORF">MNBD_NITROSPINAE03-1048</name>
</gene>
<dbReference type="SUPFAM" id="SSF47781">
    <property type="entry name" value="RuvA domain 2-like"/>
    <property type="match status" value="1"/>
</dbReference>
<dbReference type="NCBIfam" id="NF000642">
    <property type="entry name" value="PRK00024.1"/>
    <property type="match status" value="1"/>
</dbReference>
<dbReference type="GO" id="GO:0006508">
    <property type="term" value="P:proteolysis"/>
    <property type="evidence" value="ECO:0007669"/>
    <property type="project" value="UniProtKB-KW"/>
</dbReference>
<feature type="domain" description="MPN" evidence="6">
    <location>
        <begin position="109"/>
        <end position="231"/>
    </location>
</feature>
<dbReference type="InterPro" id="IPR046778">
    <property type="entry name" value="UPF0758_N"/>
</dbReference>
<evidence type="ECO:0000313" key="7">
    <source>
        <dbReference type="EMBL" id="VAX22126.1"/>
    </source>
</evidence>
<dbReference type="PROSITE" id="PS50249">
    <property type="entry name" value="MPN"/>
    <property type="match status" value="1"/>
</dbReference>
<dbReference type="InterPro" id="IPR025657">
    <property type="entry name" value="RadC_JAB"/>
</dbReference>
<dbReference type="PANTHER" id="PTHR30471:SF3">
    <property type="entry name" value="UPF0758 PROTEIN YEES-RELATED"/>
    <property type="match status" value="1"/>
</dbReference>
<dbReference type="GO" id="GO:0008237">
    <property type="term" value="F:metallopeptidase activity"/>
    <property type="evidence" value="ECO:0007669"/>
    <property type="project" value="UniProtKB-KW"/>
</dbReference>
<accession>A0A3B1BUZ7</accession>
<evidence type="ECO:0000256" key="3">
    <source>
        <dbReference type="ARBA" id="ARBA00022801"/>
    </source>
</evidence>
<proteinExistence type="predicted"/>
<dbReference type="Pfam" id="PF04002">
    <property type="entry name" value="RadC"/>
    <property type="match status" value="1"/>
</dbReference>
<keyword evidence="5" id="KW-0482">Metalloprotease</keyword>
<dbReference type="PANTHER" id="PTHR30471">
    <property type="entry name" value="DNA REPAIR PROTEIN RADC"/>
    <property type="match status" value="1"/>
</dbReference>
<dbReference type="NCBIfam" id="TIGR00608">
    <property type="entry name" value="radc"/>
    <property type="match status" value="1"/>
</dbReference>
<dbReference type="InterPro" id="IPR010994">
    <property type="entry name" value="RuvA_2-like"/>
</dbReference>
<dbReference type="GO" id="GO:0046872">
    <property type="term" value="F:metal ion binding"/>
    <property type="evidence" value="ECO:0007669"/>
    <property type="project" value="UniProtKB-KW"/>
</dbReference>
<keyword evidence="4" id="KW-0862">Zinc</keyword>
<evidence type="ECO:0000259" key="6">
    <source>
        <dbReference type="PROSITE" id="PS50249"/>
    </source>
</evidence>
<reference evidence="7" key="1">
    <citation type="submission" date="2018-06" db="EMBL/GenBank/DDBJ databases">
        <authorList>
            <person name="Zhirakovskaya E."/>
        </authorList>
    </citation>
    <scope>NUCLEOTIDE SEQUENCE</scope>
</reference>
<dbReference type="CDD" id="cd08071">
    <property type="entry name" value="MPN_DUF2466"/>
    <property type="match status" value="1"/>
</dbReference>
<name>A0A3B1BUZ7_9ZZZZ</name>
<keyword evidence="3" id="KW-0378">Hydrolase</keyword>
<dbReference type="AlphaFoldDB" id="A0A3B1BUZ7"/>